<name>A0A7K1G8X5_9FLAO</name>
<keyword evidence="2" id="KW-0472">Membrane</keyword>
<feature type="domain" description="Endonuclease/exonuclease/phosphatase" evidence="3">
    <location>
        <begin position="105"/>
        <end position="313"/>
    </location>
</feature>
<keyword evidence="4" id="KW-0269">Exonuclease</keyword>
<dbReference type="RefSeq" id="WP_155087567.1">
    <property type="nucleotide sequence ID" value="NZ_WJYA01000002.1"/>
</dbReference>
<feature type="transmembrane region" description="Helical" evidence="2">
    <location>
        <begin position="12"/>
        <end position="30"/>
    </location>
</feature>
<accession>A0A7K1G8X5</accession>
<evidence type="ECO:0000259" key="3">
    <source>
        <dbReference type="Pfam" id="PF03372"/>
    </source>
</evidence>
<evidence type="ECO:0000313" key="4">
    <source>
        <dbReference type="EMBL" id="MTE25736.1"/>
    </source>
</evidence>
<keyword evidence="5" id="KW-1185">Reference proteome</keyword>
<gene>
    <name evidence="4" type="ORF">F1003_02225</name>
</gene>
<dbReference type="InterPro" id="IPR036691">
    <property type="entry name" value="Endo/exonu/phosph_ase_sf"/>
</dbReference>
<dbReference type="Proteomes" id="UP000447545">
    <property type="component" value="Unassembled WGS sequence"/>
</dbReference>
<proteinExistence type="predicted"/>
<dbReference type="SUPFAM" id="SSF56219">
    <property type="entry name" value="DNase I-like"/>
    <property type="match status" value="1"/>
</dbReference>
<dbReference type="GO" id="GO:0004527">
    <property type="term" value="F:exonuclease activity"/>
    <property type="evidence" value="ECO:0007669"/>
    <property type="project" value="UniProtKB-KW"/>
</dbReference>
<sequence length="353" mass="41073">MTLKHFLKGFGIIAILITIAPIFAVDYWWIRVFDFPHVQLTFLTALALTVYFIKFDFKNEGDYAFITILVACFIFQFIKFFPYTTFADEDMLKATDNAKNSLSVLTANVYQDNEDTQVIIDAIKSSNADIMLFTEANQRWRNEIYNAIKNDYDYKLEYPLDNTYGMLLYSKLELVDPQLKFLVEDDIPSIHSKVITRFGDTVKIHAIHPTPPMPQHNPKSTDRDAEMMILAKEVMNTSYPTIVIGDFNDVPWSSTNQLFKTVSKTLDPRIGRGIYSTYNAKKFLLRWPLDHIYCTKEFRFKSYEVYSETSSDHFPVYAEFSLEPERASEQAPEDVSQEDLNRVNEQIKNFKSQ</sequence>
<reference evidence="4 5" key="1">
    <citation type="submission" date="2019-11" db="EMBL/GenBank/DDBJ databases">
        <title>Winogradskyella ouciana sp. nov., isolated from the hadal seawater of the Mariana Trench.</title>
        <authorList>
            <person name="Liu R."/>
        </authorList>
    </citation>
    <scope>NUCLEOTIDE SEQUENCE [LARGE SCALE GENOMIC DNA]</scope>
    <source>
        <strain evidence="4 5">ZXX205</strain>
    </source>
</reference>
<keyword evidence="2" id="KW-1133">Transmembrane helix</keyword>
<feature type="compositionally biased region" description="Polar residues" evidence="1">
    <location>
        <begin position="343"/>
        <end position="353"/>
    </location>
</feature>
<dbReference type="GO" id="GO:0004519">
    <property type="term" value="F:endonuclease activity"/>
    <property type="evidence" value="ECO:0007669"/>
    <property type="project" value="UniProtKB-KW"/>
</dbReference>
<organism evidence="4 5">
    <name type="scientific">Winogradskyella ouciana</name>
    <dbReference type="NCBI Taxonomy" id="2608631"/>
    <lineage>
        <taxon>Bacteria</taxon>
        <taxon>Pseudomonadati</taxon>
        <taxon>Bacteroidota</taxon>
        <taxon>Flavobacteriia</taxon>
        <taxon>Flavobacteriales</taxon>
        <taxon>Flavobacteriaceae</taxon>
        <taxon>Winogradskyella</taxon>
    </lineage>
</organism>
<evidence type="ECO:0000256" key="2">
    <source>
        <dbReference type="SAM" id="Phobius"/>
    </source>
</evidence>
<dbReference type="Gene3D" id="3.60.10.10">
    <property type="entry name" value="Endonuclease/exonuclease/phosphatase"/>
    <property type="match status" value="1"/>
</dbReference>
<evidence type="ECO:0000313" key="5">
    <source>
        <dbReference type="Proteomes" id="UP000447545"/>
    </source>
</evidence>
<protein>
    <submittedName>
        <fullName evidence="4">Endonuclease/exonuclease/phosphatase family protein</fullName>
    </submittedName>
</protein>
<dbReference type="InterPro" id="IPR005135">
    <property type="entry name" value="Endo/exonuclease/phosphatase"/>
</dbReference>
<keyword evidence="4" id="KW-0255">Endonuclease</keyword>
<keyword evidence="4" id="KW-0378">Hydrolase</keyword>
<feature type="transmembrane region" description="Helical" evidence="2">
    <location>
        <begin position="36"/>
        <end position="53"/>
    </location>
</feature>
<evidence type="ECO:0000256" key="1">
    <source>
        <dbReference type="SAM" id="MobiDB-lite"/>
    </source>
</evidence>
<dbReference type="AlphaFoldDB" id="A0A7K1G8X5"/>
<comment type="caution">
    <text evidence="4">The sequence shown here is derived from an EMBL/GenBank/DDBJ whole genome shotgun (WGS) entry which is preliminary data.</text>
</comment>
<feature type="transmembrane region" description="Helical" evidence="2">
    <location>
        <begin position="65"/>
        <end position="83"/>
    </location>
</feature>
<keyword evidence="4" id="KW-0540">Nuclease</keyword>
<dbReference type="Pfam" id="PF03372">
    <property type="entry name" value="Exo_endo_phos"/>
    <property type="match status" value="1"/>
</dbReference>
<keyword evidence="2" id="KW-0812">Transmembrane</keyword>
<feature type="region of interest" description="Disordered" evidence="1">
    <location>
        <begin position="326"/>
        <end position="353"/>
    </location>
</feature>
<dbReference type="EMBL" id="WJYA01000002">
    <property type="protein sequence ID" value="MTE25736.1"/>
    <property type="molecule type" value="Genomic_DNA"/>
</dbReference>